<reference evidence="2" key="1">
    <citation type="submission" date="2023-07" db="EMBL/GenBank/DDBJ databases">
        <title>Genomic Encyclopedia of Type Strains, Phase IV (KMG-IV): sequencing the most valuable type-strain genomes for metagenomic binning, comparative biology and taxonomic classification.</title>
        <authorList>
            <person name="Goeker M."/>
        </authorList>
    </citation>
    <scope>NUCLEOTIDE SEQUENCE</scope>
    <source>
        <strain evidence="2">DSM 19569</strain>
    </source>
</reference>
<dbReference type="Proteomes" id="UP001223420">
    <property type="component" value="Unassembled WGS sequence"/>
</dbReference>
<name>A0AAJ1TSZ1_9HYPH</name>
<comment type="caution">
    <text evidence="2">The sequence shown here is derived from an EMBL/GenBank/DDBJ whole genome shotgun (WGS) entry which is preliminary data.</text>
</comment>
<protein>
    <submittedName>
        <fullName evidence="2">Uncharacterized protein</fullName>
    </submittedName>
</protein>
<feature type="transmembrane region" description="Helical" evidence="1">
    <location>
        <begin position="114"/>
        <end position="132"/>
    </location>
</feature>
<dbReference type="AlphaFoldDB" id="A0AAJ1TSZ1"/>
<organism evidence="2 3">
    <name type="scientific">Methylobacterium brachiatum</name>
    <dbReference type="NCBI Taxonomy" id="269660"/>
    <lineage>
        <taxon>Bacteria</taxon>
        <taxon>Pseudomonadati</taxon>
        <taxon>Pseudomonadota</taxon>
        <taxon>Alphaproteobacteria</taxon>
        <taxon>Hyphomicrobiales</taxon>
        <taxon>Methylobacteriaceae</taxon>
        <taxon>Methylobacterium</taxon>
    </lineage>
</organism>
<evidence type="ECO:0000313" key="2">
    <source>
        <dbReference type="EMBL" id="MDQ0542747.1"/>
    </source>
</evidence>
<proteinExistence type="predicted"/>
<keyword evidence="1" id="KW-0472">Membrane</keyword>
<dbReference type="RefSeq" id="WP_059410302.1">
    <property type="nucleotide sequence ID" value="NZ_JAJALK010000003.1"/>
</dbReference>
<evidence type="ECO:0000313" key="3">
    <source>
        <dbReference type="Proteomes" id="UP001223420"/>
    </source>
</evidence>
<gene>
    <name evidence="2" type="ORF">QO001_001665</name>
</gene>
<sequence>MVRTLLFLAALTFTLVGPLVYAGPQLASDLQVGGRWVLVDDLAIKESKCTRWYYLVSTCHIEYVARRDPSRVGGTLNYLVFGSWSGERARLLRATMDPSRIGTTLGIEHMQQRIISFGAFVLMLTAFLLTIIRSGFSISRTSKPPVADLKVEEPALATGVRAFGRRQDGRAKLT</sequence>
<evidence type="ECO:0000256" key="1">
    <source>
        <dbReference type="SAM" id="Phobius"/>
    </source>
</evidence>
<keyword evidence="1" id="KW-0812">Transmembrane</keyword>
<accession>A0AAJ1TSZ1</accession>
<keyword evidence="1" id="KW-1133">Transmembrane helix</keyword>
<dbReference type="EMBL" id="JAUSWL010000002">
    <property type="protein sequence ID" value="MDQ0542747.1"/>
    <property type="molecule type" value="Genomic_DNA"/>
</dbReference>